<proteinExistence type="predicted"/>
<dbReference type="AlphaFoldDB" id="A0A4S4AP55"/>
<dbReference type="Proteomes" id="UP000308430">
    <property type="component" value="Unassembled WGS sequence"/>
</dbReference>
<dbReference type="EMBL" id="SSOC01000009">
    <property type="protein sequence ID" value="THF61423.1"/>
    <property type="molecule type" value="Genomic_DNA"/>
</dbReference>
<evidence type="ECO:0000313" key="1">
    <source>
        <dbReference type="EMBL" id="THF61423.1"/>
    </source>
</evidence>
<protein>
    <submittedName>
        <fullName evidence="1">Uncharacterized protein</fullName>
    </submittedName>
</protein>
<accession>A0A4S4AP55</accession>
<reference evidence="1 2" key="1">
    <citation type="submission" date="2019-04" db="EMBL/GenBank/DDBJ databases">
        <title>Azoarcus nasutitermitis sp. nov. isolated from termite nest.</title>
        <authorList>
            <person name="Lin S.-Y."/>
            <person name="Hameed A."/>
            <person name="Hsu Y.-H."/>
            <person name="Young C.-C."/>
        </authorList>
    </citation>
    <scope>NUCLEOTIDE SEQUENCE [LARGE SCALE GENOMIC DNA]</scope>
    <source>
        <strain evidence="1 2">CC-YHH838</strain>
    </source>
</reference>
<sequence>MKRQAPPELATAAASPLRMLTGQALLDDMEAFRKEVTATPETAREALRRIGVLGKDGRLKRLIHD</sequence>
<evidence type="ECO:0000313" key="2">
    <source>
        <dbReference type="Proteomes" id="UP000308430"/>
    </source>
</evidence>
<gene>
    <name evidence="1" type="ORF">E6C76_20290</name>
</gene>
<keyword evidence="2" id="KW-1185">Reference proteome</keyword>
<dbReference type="RefSeq" id="WP_136350084.1">
    <property type="nucleotide sequence ID" value="NZ_SSOC01000009.1"/>
</dbReference>
<organism evidence="1 2">
    <name type="scientific">Pseudothauera nasutitermitis</name>
    <dbReference type="NCBI Taxonomy" id="2565930"/>
    <lineage>
        <taxon>Bacteria</taxon>
        <taxon>Pseudomonadati</taxon>
        <taxon>Pseudomonadota</taxon>
        <taxon>Betaproteobacteria</taxon>
        <taxon>Rhodocyclales</taxon>
        <taxon>Zoogloeaceae</taxon>
        <taxon>Pseudothauera</taxon>
    </lineage>
</organism>
<comment type="caution">
    <text evidence="1">The sequence shown here is derived from an EMBL/GenBank/DDBJ whole genome shotgun (WGS) entry which is preliminary data.</text>
</comment>
<name>A0A4S4AP55_9RHOO</name>